<dbReference type="OrthoDB" id="10262005at2759"/>
<organism evidence="3 4">
    <name type="scientific">Trichomalopsis sarcophagae</name>
    <dbReference type="NCBI Taxonomy" id="543379"/>
    <lineage>
        <taxon>Eukaryota</taxon>
        <taxon>Metazoa</taxon>
        <taxon>Ecdysozoa</taxon>
        <taxon>Arthropoda</taxon>
        <taxon>Hexapoda</taxon>
        <taxon>Insecta</taxon>
        <taxon>Pterygota</taxon>
        <taxon>Neoptera</taxon>
        <taxon>Endopterygota</taxon>
        <taxon>Hymenoptera</taxon>
        <taxon>Apocrita</taxon>
        <taxon>Proctotrupomorpha</taxon>
        <taxon>Chalcidoidea</taxon>
        <taxon>Pteromalidae</taxon>
        <taxon>Pteromalinae</taxon>
        <taxon>Trichomalopsis</taxon>
    </lineage>
</organism>
<evidence type="ECO:0000313" key="4">
    <source>
        <dbReference type="Proteomes" id="UP000215335"/>
    </source>
</evidence>
<dbReference type="InterPro" id="IPR032675">
    <property type="entry name" value="LRR_dom_sf"/>
</dbReference>
<dbReference type="CDD" id="cd21340">
    <property type="entry name" value="PPP1R42"/>
    <property type="match status" value="1"/>
</dbReference>
<dbReference type="Proteomes" id="UP000215335">
    <property type="component" value="Unassembled WGS sequence"/>
</dbReference>
<accession>A0A232FGV7</accession>
<dbReference type="PANTHER" id="PTHR46652">
    <property type="entry name" value="LEUCINE-RICH REPEAT AND IQ DOMAIN-CONTAINING PROTEIN 1-RELATED"/>
    <property type="match status" value="1"/>
</dbReference>
<dbReference type="AlphaFoldDB" id="A0A232FGV7"/>
<reference evidence="3 4" key="1">
    <citation type="journal article" date="2017" name="Curr. Biol.">
        <title>The Evolution of Venom by Co-option of Single-Copy Genes.</title>
        <authorList>
            <person name="Martinson E.O."/>
            <person name="Mrinalini"/>
            <person name="Kelkar Y.D."/>
            <person name="Chang C.H."/>
            <person name="Werren J.H."/>
        </authorList>
    </citation>
    <scope>NUCLEOTIDE SEQUENCE [LARGE SCALE GENOMIC DNA]</scope>
    <source>
        <strain evidence="3 4">Alberta</strain>
        <tissue evidence="3">Whole body</tissue>
    </source>
</reference>
<dbReference type="Gene3D" id="3.80.10.10">
    <property type="entry name" value="Ribonuclease Inhibitor"/>
    <property type="match status" value="2"/>
</dbReference>
<evidence type="ECO:0000256" key="1">
    <source>
        <dbReference type="ARBA" id="ARBA00022614"/>
    </source>
</evidence>
<dbReference type="STRING" id="543379.A0A232FGV7"/>
<dbReference type="SUPFAM" id="SSF52058">
    <property type="entry name" value="L domain-like"/>
    <property type="match status" value="1"/>
</dbReference>
<dbReference type="InterPro" id="IPR050836">
    <property type="entry name" value="SDS22/Internalin_LRR"/>
</dbReference>
<evidence type="ECO:0008006" key="5">
    <source>
        <dbReference type="Google" id="ProtNLM"/>
    </source>
</evidence>
<evidence type="ECO:0000313" key="3">
    <source>
        <dbReference type="EMBL" id="OXU29974.1"/>
    </source>
</evidence>
<evidence type="ECO:0000256" key="2">
    <source>
        <dbReference type="ARBA" id="ARBA00022737"/>
    </source>
</evidence>
<comment type="caution">
    <text evidence="3">The sequence shown here is derived from an EMBL/GenBank/DDBJ whole genome shotgun (WGS) entry which is preliminary data.</text>
</comment>
<keyword evidence="1" id="KW-0433">Leucine-rich repeat</keyword>
<keyword evidence="2" id="KW-0677">Repeat</keyword>
<protein>
    <recommendedName>
        <fullName evidence="5">Protein phosphatase 1 regulatory subunit 42</fullName>
    </recommendedName>
</protein>
<dbReference type="EMBL" id="NNAY01000213">
    <property type="protein sequence ID" value="OXU29974.1"/>
    <property type="molecule type" value="Genomic_DNA"/>
</dbReference>
<proteinExistence type="predicted"/>
<name>A0A232FGV7_9HYME</name>
<sequence length="357" mass="41798">MVKLNTFLVKKKCMQQQSSKSLTKEMEKNHLKKITHLFMNEQWIDEIDDFSVCKNLKVIYLQRNSIEKLENFDFAKNLTHLYLQHNEIMKIENLDYLINLKKLFLGYNNITVIEGLENLTNLSELHIEKQRLAAGERLCFDPRTVRTLSGCLEYLNISDNKIISLVDLQNFERLITLEAKDNLIDDIEDITEIVSRLYRLKNLFLQGNPVTKVHRYRENLIANSYSLSKLIQIFLITDNTKNFLQKFKSEKLQQSRKKVEMTLSEDITSSLNLPPAFRRSVSRAMFQNINPKFSFSGISIVGDSQPQIFPPWKSTPTIKAERDNRVLPRPFWKNKPTDSKNQKSCSYKQNVAFSSYI</sequence>
<dbReference type="InterPro" id="IPR001611">
    <property type="entry name" value="Leu-rich_rpt"/>
</dbReference>
<dbReference type="PANTHER" id="PTHR46652:SF3">
    <property type="entry name" value="LEUCINE-RICH REPEAT-CONTAINING PROTEIN 9"/>
    <property type="match status" value="1"/>
</dbReference>
<gene>
    <name evidence="3" type="ORF">TSAR_003038</name>
</gene>
<dbReference type="PROSITE" id="PS51450">
    <property type="entry name" value="LRR"/>
    <property type="match status" value="4"/>
</dbReference>
<dbReference type="SMART" id="SM00365">
    <property type="entry name" value="LRR_SD22"/>
    <property type="match status" value="6"/>
</dbReference>
<keyword evidence="4" id="KW-1185">Reference proteome</keyword>